<dbReference type="Proteomes" id="UP000315440">
    <property type="component" value="Unassembled WGS sequence"/>
</dbReference>
<dbReference type="InterPro" id="IPR050177">
    <property type="entry name" value="Lipid_A_modif_metabolic_enz"/>
</dbReference>
<feature type="domain" description="NAD-dependent epimerase/dehydratase" evidence="1">
    <location>
        <begin position="25"/>
        <end position="195"/>
    </location>
</feature>
<dbReference type="PANTHER" id="PTHR43245:SF13">
    <property type="entry name" value="UDP-D-APIOSE_UDP-D-XYLOSE SYNTHASE 2"/>
    <property type="match status" value="1"/>
</dbReference>
<dbReference type="GO" id="GO:0016853">
    <property type="term" value="F:isomerase activity"/>
    <property type="evidence" value="ECO:0007669"/>
    <property type="project" value="UniProtKB-KW"/>
</dbReference>
<dbReference type="AlphaFoldDB" id="A0A5C5ZRZ0"/>
<dbReference type="Pfam" id="PF01370">
    <property type="entry name" value="Epimerase"/>
    <property type="match status" value="1"/>
</dbReference>
<dbReference type="SUPFAM" id="SSF51735">
    <property type="entry name" value="NAD(P)-binding Rossmann-fold domains"/>
    <property type="match status" value="1"/>
</dbReference>
<sequence length="339" mass="37323">MGVNGADHLRGGADRLARGDETRTLVTGGTGFLGSHLTDLLSRTGREVLAVSRGDRADCRPDRMVDVLDRDALAAVFRDFHPHEVVHLAATSHFMTRDDDLGYRTNVDGTANVIGCVADEPLVRRCLIASSHVVANEDLFAAGEGRRYADSKRAIERLVGEWGSREKVCVTMRPCSIWGPGCGVPFRGFFERVIAGRYFHPGNVDPPKRMGYVKNTVFQMAKLLEAPAEFVDRRMIVLADDETTTLREWSQMIAEKAGRRPPPAAPEALVRAAALAGDALKLLGYRDPPIHSFRLKNMRRDSSGQSIEAIRELTGALPYTLEQGVEETVAWFKNKGAQP</sequence>
<dbReference type="Gene3D" id="3.40.50.720">
    <property type="entry name" value="NAD(P)-binding Rossmann-like Domain"/>
    <property type="match status" value="1"/>
</dbReference>
<protein>
    <submittedName>
        <fullName evidence="2">3 beta-hydroxysteroid dehydrogenase/Delta 5--&gt;4-isomerase</fullName>
    </submittedName>
</protein>
<dbReference type="OrthoDB" id="258549at2"/>
<dbReference type="EMBL" id="SJPQ01000001">
    <property type="protein sequence ID" value="TWT89818.1"/>
    <property type="molecule type" value="Genomic_DNA"/>
</dbReference>
<proteinExistence type="predicted"/>
<dbReference type="InterPro" id="IPR001509">
    <property type="entry name" value="Epimerase_deHydtase"/>
</dbReference>
<reference evidence="2 3" key="1">
    <citation type="submission" date="2019-02" db="EMBL/GenBank/DDBJ databases">
        <title>Deep-cultivation of Planctomycetes and their phenomic and genomic characterization uncovers novel biology.</title>
        <authorList>
            <person name="Wiegand S."/>
            <person name="Jogler M."/>
            <person name="Boedeker C."/>
            <person name="Pinto D."/>
            <person name="Vollmers J."/>
            <person name="Rivas-Marin E."/>
            <person name="Kohn T."/>
            <person name="Peeters S.H."/>
            <person name="Heuer A."/>
            <person name="Rast P."/>
            <person name="Oberbeckmann S."/>
            <person name="Bunk B."/>
            <person name="Jeske O."/>
            <person name="Meyerdierks A."/>
            <person name="Storesund J.E."/>
            <person name="Kallscheuer N."/>
            <person name="Luecker S."/>
            <person name="Lage O.M."/>
            <person name="Pohl T."/>
            <person name="Merkel B.J."/>
            <person name="Hornburger P."/>
            <person name="Mueller R.-W."/>
            <person name="Bruemmer F."/>
            <person name="Labrenz M."/>
            <person name="Spormann A.M."/>
            <person name="Op Den Camp H."/>
            <person name="Overmann J."/>
            <person name="Amann R."/>
            <person name="Jetten M.S.M."/>
            <person name="Mascher T."/>
            <person name="Medema M.H."/>
            <person name="Devos D.P."/>
            <person name="Kaster A.-K."/>
            <person name="Ovreas L."/>
            <person name="Rohde M."/>
            <person name="Galperin M.Y."/>
            <person name="Jogler C."/>
        </authorList>
    </citation>
    <scope>NUCLEOTIDE SEQUENCE [LARGE SCALE GENOMIC DNA]</scope>
    <source>
        <strain evidence="2 3">Mal64</strain>
    </source>
</reference>
<dbReference type="PANTHER" id="PTHR43245">
    <property type="entry name" value="BIFUNCTIONAL POLYMYXIN RESISTANCE PROTEIN ARNA"/>
    <property type="match status" value="1"/>
</dbReference>
<evidence type="ECO:0000259" key="1">
    <source>
        <dbReference type="Pfam" id="PF01370"/>
    </source>
</evidence>
<evidence type="ECO:0000313" key="3">
    <source>
        <dbReference type="Proteomes" id="UP000315440"/>
    </source>
</evidence>
<gene>
    <name evidence="2" type="ORF">Mal64_01980</name>
</gene>
<comment type="caution">
    <text evidence="2">The sequence shown here is derived from an EMBL/GenBank/DDBJ whole genome shotgun (WGS) entry which is preliminary data.</text>
</comment>
<dbReference type="InterPro" id="IPR036291">
    <property type="entry name" value="NAD(P)-bd_dom_sf"/>
</dbReference>
<evidence type="ECO:0000313" key="2">
    <source>
        <dbReference type="EMBL" id="TWT89818.1"/>
    </source>
</evidence>
<organism evidence="2 3">
    <name type="scientific">Pseudobythopirellula maris</name>
    <dbReference type="NCBI Taxonomy" id="2527991"/>
    <lineage>
        <taxon>Bacteria</taxon>
        <taxon>Pseudomonadati</taxon>
        <taxon>Planctomycetota</taxon>
        <taxon>Planctomycetia</taxon>
        <taxon>Pirellulales</taxon>
        <taxon>Lacipirellulaceae</taxon>
        <taxon>Pseudobythopirellula</taxon>
    </lineage>
</organism>
<keyword evidence="2" id="KW-0413">Isomerase</keyword>
<name>A0A5C5ZRZ0_9BACT</name>
<accession>A0A5C5ZRZ0</accession>
<keyword evidence="3" id="KW-1185">Reference proteome</keyword>